<organism evidence="3 4">
    <name type="scientific">Lacimicrobium alkaliphilum</name>
    <dbReference type="NCBI Taxonomy" id="1526571"/>
    <lineage>
        <taxon>Bacteria</taxon>
        <taxon>Pseudomonadati</taxon>
        <taxon>Pseudomonadota</taxon>
        <taxon>Gammaproteobacteria</taxon>
        <taxon>Alteromonadales</taxon>
        <taxon>Alteromonadaceae</taxon>
        <taxon>Lacimicrobium</taxon>
    </lineage>
</organism>
<dbReference type="SMART" id="SM01204">
    <property type="entry name" value="FIST_C"/>
    <property type="match status" value="1"/>
</dbReference>
<evidence type="ECO:0008006" key="5">
    <source>
        <dbReference type="Google" id="ProtNLM"/>
    </source>
</evidence>
<comment type="caution">
    <text evidence="3">The sequence shown here is derived from an EMBL/GenBank/DDBJ whole genome shotgun (WGS) entry which is preliminary data.</text>
</comment>
<evidence type="ECO:0000259" key="2">
    <source>
        <dbReference type="SMART" id="SM01204"/>
    </source>
</evidence>
<evidence type="ECO:0000313" key="4">
    <source>
        <dbReference type="Proteomes" id="UP000614272"/>
    </source>
</evidence>
<dbReference type="InterPro" id="IPR019494">
    <property type="entry name" value="FIST_C"/>
</dbReference>
<dbReference type="PANTHER" id="PTHR40252:SF2">
    <property type="entry name" value="BLR0328 PROTEIN"/>
    <property type="match status" value="1"/>
</dbReference>
<dbReference type="EMBL" id="BMGJ01000022">
    <property type="protein sequence ID" value="GGD78933.1"/>
    <property type="molecule type" value="Genomic_DNA"/>
</dbReference>
<gene>
    <name evidence="3" type="ORF">GCM10011357_37410</name>
</gene>
<accession>A0ABQ1RTZ6</accession>
<feature type="domain" description="FIST" evidence="1">
    <location>
        <begin position="28"/>
        <end position="229"/>
    </location>
</feature>
<dbReference type="SMART" id="SM00897">
    <property type="entry name" value="FIST"/>
    <property type="match status" value="1"/>
</dbReference>
<sequence>MQYVKLGHTCLSDASAAAQEFHRQVAQPGMSLVLFFCSSRYDLSALAEAMVACFGDVPVVGCTTAGELGPDGYQDNSLSGASFPADAFFVSSLLAENLSTIRLNQLQRQTQELEAVHNESRADSDTNSFALLLVDGVSQCEDAITRMIHNSVPCMPLLGGSAGDDLEFRQTHVFYQGKFHTDSAALLFVSTRCPLSAIKSQHFAATDQRLVVTGAEPHKRLVTEINGLPAVAEYARLTGVDESDLNLMRFARSPVVVMINGREYVRSIQQANSDGSLTFYSAIEEGLVFRVARGVDLLSNLSSSLQQACETIGEPQILLAFDCVLRKLEMEQSGDKLRASELIKQYHAIGFNSYGEQYSGVHVNQTFTGMAIGFPEEGL</sequence>
<dbReference type="PANTHER" id="PTHR40252">
    <property type="entry name" value="BLR0328 PROTEIN"/>
    <property type="match status" value="1"/>
</dbReference>
<protein>
    <recommendedName>
        <fullName evidence="5">FIST domain containing protein</fullName>
    </recommendedName>
</protein>
<name>A0ABQ1RTZ6_9ALTE</name>
<evidence type="ECO:0000259" key="1">
    <source>
        <dbReference type="SMART" id="SM00897"/>
    </source>
</evidence>
<keyword evidence="4" id="KW-1185">Reference proteome</keyword>
<evidence type="ECO:0000313" key="3">
    <source>
        <dbReference type="EMBL" id="GGD78933.1"/>
    </source>
</evidence>
<proteinExistence type="predicted"/>
<dbReference type="Pfam" id="PF08495">
    <property type="entry name" value="FIST"/>
    <property type="match status" value="1"/>
</dbReference>
<dbReference type="Pfam" id="PF10442">
    <property type="entry name" value="FIST_C"/>
    <property type="match status" value="1"/>
</dbReference>
<dbReference type="Proteomes" id="UP000614272">
    <property type="component" value="Unassembled WGS sequence"/>
</dbReference>
<feature type="domain" description="FIST C-domain" evidence="2">
    <location>
        <begin position="230"/>
        <end position="360"/>
    </location>
</feature>
<dbReference type="InterPro" id="IPR013702">
    <property type="entry name" value="FIST_domain_N"/>
</dbReference>
<reference evidence="4" key="1">
    <citation type="journal article" date="2019" name="Int. J. Syst. Evol. Microbiol.">
        <title>The Global Catalogue of Microorganisms (GCM) 10K type strain sequencing project: providing services to taxonomists for standard genome sequencing and annotation.</title>
        <authorList>
            <consortium name="The Broad Institute Genomics Platform"/>
            <consortium name="The Broad Institute Genome Sequencing Center for Infectious Disease"/>
            <person name="Wu L."/>
            <person name="Ma J."/>
        </authorList>
    </citation>
    <scope>NUCLEOTIDE SEQUENCE [LARGE SCALE GENOMIC DNA]</scope>
    <source>
        <strain evidence="4">CGMCC 1.12923</strain>
    </source>
</reference>